<dbReference type="EMBL" id="BBNS01000001">
    <property type="protein sequence ID" value="GAL69359.1"/>
    <property type="molecule type" value="Genomic_DNA"/>
</dbReference>
<proteinExistence type="predicted"/>
<dbReference type="AlphaFoldDB" id="A0A090W1K0"/>
<dbReference type="Proteomes" id="UP000029646">
    <property type="component" value="Unassembled WGS sequence"/>
</dbReference>
<accession>A0A090W1K0</accession>
<comment type="caution">
    <text evidence="1">The sequence shown here is derived from an EMBL/GenBank/DDBJ whole genome shotgun (WGS) entry which is preliminary data.</text>
</comment>
<protein>
    <submittedName>
        <fullName evidence="1">Uncharacterized protein</fullName>
    </submittedName>
</protein>
<evidence type="ECO:0000313" key="1">
    <source>
        <dbReference type="EMBL" id="GAL69359.1"/>
    </source>
</evidence>
<sequence length="39" mass="4762">MLHFFIFTLIVGKLNPNKDPNIPYRIYFFTDKDEFKIPK</sequence>
<evidence type="ECO:0000313" key="2">
    <source>
        <dbReference type="Proteomes" id="UP000029646"/>
    </source>
</evidence>
<name>A0A090W1K0_9FLAO</name>
<organism evidence="1 2">
    <name type="scientific">Jejuia pallidilutea</name>
    <dbReference type="NCBI Taxonomy" id="504487"/>
    <lineage>
        <taxon>Bacteria</taxon>
        <taxon>Pseudomonadati</taxon>
        <taxon>Bacteroidota</taxon>
        <taxon>Flavobacteriia</taxon>
        <taxon>Flavobacteriales</taxon>
        <taxon>Flavobacteriaceae</taxon>
        <taxon>Jejuia</taxon>
    </lineage>
</organism>
<gene>
    <name evidence="1" type="ORF">JCM19302_4088</name>
</gene>
<reference evidence="1 2" key="1">
    <citation type="journal article" date="2014" name="Genome Announc.">
        <title>Draft Genome Sequence of Marine Flavobacterium Jejuia pallidilutea Strain 11shimoA1 and Pigmentation Mutants.</title>
        <authorList>
            <person name="Takatani N."/>
            <person name="Nakanishi M."/>
            <person name="Meirelles P."/>
            <person name="Mino S."/>
            <person name="Suda W."/>
            <person name="Oshima K."/>
            <person name="Hattori M."/>
            <person name="Ohkuma M."/>
            <person name="Hosokawa M."/>
            <person name="Miyashita K."/>
            <person name="Thompson F.L."/>
            <person name="Niwa A."/>
            <person name="Sawabe T."/>
            <person name="Sawabe T."/>
        </authorList>
    </citation>
    <scope>NUCLEOTIDE SEQUENCE [LARGE SCALE GENOMIC DNA]</scope>
    <source>
        <strain evidence="2">JCM19302</strain>
    </source>
</reference>